<evidence type="ECO:0000256" key="3">
    <source>
        <dbReference type="ARBA" id="ARBA00023136"/>
    </source>
</evidence>
<keyword evidence="5" id="KW-0325">Glycoprotein</keyword>
<dbReference type="GO" id="GO:0030215">
    <property type="term" value="F:semaphorin receptor binding"/>
    <property type="evidence" value="ECO:0007669"/>
    <property type="project" value="InterPro"/>
</dbReference>
<feature type="domain" description="Ig-like" evidence="8">
    <location>
        <begin position="406"/>
        <end position="469"/>
    </location>
</feature>
<dbReference type="SMART" id="SM00423">
    <property type="entry name" value="PSI"/>
    <property type="match status" value="1"/>
</dbReference>
<name>A0A3B3Z8Q8_9GOBI</name>
<dbReference type="Gene3D" id="2.60.40.10">
    <property type="entry name" value="Immunoglobulins"/>
    <property type="match status" value="1"/>
</dbReference>
<dbReference type="GO" id="GO:0005886">
    <property type="term" value="C:plasma membrane"/>
    <property type="evidence" value="ECO:0007669"/>
    <property type="project" value="TreeGrafter"/>
</dbReference>
<dbReference type="GO" id="GO:0030335">
    <property type="term" value="P:positive regulation of cell migration"/>
    <property type="evidence" value="ECO:0007669"/>
    <property type="project" value="TreeGrafter"/>
</dbReference>
<protein>
    <recommendedName>
        <fullName evidence="12">Sema domain-containing protein</fullName>
    </recommendedName>
</protein>
<dbReference type="Pfam" id="PF13895">
    <property type="entry name" value="Ig_2"/>
    <property type="match status" value="1"/>
</dbReference>
<dbReference type="Ensembl" id="ENSPMGT00000000816.1">
    <property type="protein sequence ID" value="ENSPMGP00000000776.1"/>
    <property type="gene ID" value="ENSPMGG00000000707.1"/>
</dbReference>
<dbReference type="InterPro" id="IPR036179">
    <property type="entry name" value="Ig-like_dom_sf"/>
</dbReference>
<dbReference type="InterPro" id="IPR036352">
    <property type="entry name" value="Semap_dom_sf"/>
</dbReference>
<proteinExistence type="inferred from homology"/>
<evidence type="ECO:0000256" key="7">
    <source>
        <dbReference type="SAM" id="MobiDB-lite"/>
    </source>
</evidence>
<dbReference type="GO" id="GO:0045499">
    <property type="term" value="F:chemorepellent activity"/>
    <property type="evidence" value="ECO:0007669"/>
    <property type="project" value="TreeGrafter"/>
</dbReference>
<dbReference type="GO" id="GO:0007411">
    <property type="term" value="P:axon guidance"/>
    <property type="evidence" value="ECO:0007669"/>
    <property type="project" value="TreeGrafter"/>
</dbReference>
<dbReference type="InterPro" id="IPR027231">
    <property type="entry name" value="Semaphorin"/>
</dbReference>
<evidence type="ECO:0000256" key="5">
    <source>
        <dbReference type="ARBA" id="ARBA00023180"/>
    </source>
</evidence>
<dbReference type="SUPFAM" id="SSF103575">
    <property type="entry name" value="Plexin repeat"/>
    <property type="match status" value="1"/>
</dbReference>
<accession>A0A3B3Z8Q8</accession>
<organism evidence="10 11">
    <name type="scientific">Periophthalmus magnuspinnatus</name>
    <dbReference type="NCBI Taxonomy" id="409849"/>
    <lineage>
        <taxon>Eukaryota</taxon>
        <taxon>Metazoa</taxon>
        <taxon>Chordata</taxon>
        <taxon>Craniata</taxon>
        <taxon>Vertebrata</taxon>
        <taxon>Euteleostomi</taxon>
        <taxon>Actinopterygii</taxon>
        <taxon>Neopterygii</taxon>
        <taxon>Teleostei</taxon>
        <taxon>Neoteleostei</taxon>
        <taxon>Acanthomorphata</taxon>
        <taxon>Gobiaria</taxon>
        <taxon>Gobiiformes</taxon>
        <taxon>Gobioidei</taxon>
        <taxon>Gobiidae</taxon>
        <taxon>Oxudercinae</taxon>
        <taxon>Periophthalmus</taxon>
    </lineage>
</organism>
<keyword evidence="3" id="KW-0472">Membrane</keyword>
<evidence type="ECO:0000313" key="10">
    <source>
        <dbReference type="Ensembl" id="ENSPMGP00000000776.1"/>
    </source>
</evidence>
<dbReference type="PROSITE" id="PS50835">
    <property type="entry name" value="IG_LIKE"/>
    <property type="match status" value="1"/>
</dbReference>
<dbReference type="PROSITE" id="PS51004">
    <property type="entry name" value="SEMA"/>
    <property type="match status" value="1"/>
</dbReference>
<dbReference type="InterPro" id="IPR007110">
    <property type="entry name" value="Ig-like_dom"/>
</dbReference>
<reference evidence="10" key="1">
    <citation type="submission" date="2025-08" db="UniProtKB">
        <authorList>
            <consortium name="Ensembl"/>
        </authorList>
    </citation>
    <scope>IDENTIFICATION</scope>
</reference>
<dbReference type="GO" id="GO:0071526">
    <property type="term" value="P:semaphorin-plexin signaling pathway"/>
    <property type="evidence" value="ECO:0007669"/>
    <property type="project" value="TreeGrafter"/>
</dbReference>
<dbReference type="Pfam" id="PF01403">
    <property type="entry name" value="Sema"/>
    <property type="match status" value="1"/>
</dbReference>
<feature type="domain" description="Sema" evidence="9">
    <location>
        <begin position="1"/>
        <end position="257"/>
    </location>
</feature>
<sequence>MRLSLVREGSEALPWTGDLSGGQGIAGELRRLTGTDTPGDSSRPGEWEGPGSVGRADRSSSDGEELLLDDGKSKTSPSNSSYCCLFGCVHGERVRVTAGGYGEMNTASLSSDEMAFFLLRQQRMHTTTREYKQERENDVLQDKIYGFYNEKNKDTDMYSDMWKSFVTQICVTDNGGPKNNLQSTWTSQLNARLFCGDKDQKQHFSELVDIATVEADHWQDTRVYGLFRNEWGMSAVCVYTIQDINHVFKTSPFKNSEMQPDRSRTVQTNEEQIEANSEMKNYIEPQNSSGPLLISRHHYTRITTHRLQNHTILIFQVNFSFLPFNHRAFIVNLDLHPSTRTLYIASRTELAQMDVANCQGYGNSCEECIMARDPYCGWTQGMFKIKSNSFLFNSGSPQDTEHLLCPNMHPYILIPLGSRYFFECPVSSLHANYTWYHNSSPTVSCSGDEHQCFMLIHSVKPEQLGTYTCVSMEQGYRQVLAQYQLEVDDCANGFTPGALLWVSLIAAFLVQS</sequence>
<dbReference type="SMART" id="SM00630">
    <property type="entry name" value="Sema"/>
    <property type="match status" value="1"/>
</dbReference>
<dbReference type="FunFam" id="2.60.40.10:FF:001170">
    <property type="entry name" value="Sema domain, immunoglobulin domain (Ig), short basic domain, secreted, (Semaphorin) 3F"/>
    <property type="match status" value="1"/>
</dbReference>
<dbReference type="GO" id="GO:0000122">
    <property type="term" value="P:negative regulation of transcription by RNA polymerase II"/>
    <property type="evidence" value="ECO:0007669"/>
    <property type="project" value="TreeGrafter"/>
</dbReference>
<dbReference type="Pfam" id="PF01437">
    <property type="entry name" value="PSI"/>
    <property type="match status" value="1"/>
</dbReference>
<evidence type="ECO:0000313" key="11">
    <source>
        <dbReference type="Proteomes" id="UP000261520"/>
    </source>
</evidence>
<dbReference type="InterPro" id="IPR002165">
    <property type="entry name" value="Plexin_repeat"/>
</dbReference>
<dbReference type="PANTHER" id="PTHR11036">
    <property type="entry name" value="SEMAPHORIN"/>
    <property type="match status" value="1"/>
</dbReference>
<evidence type="ECO:0000259" key="8">
    <source>
        <dbReference type="PROSITE" id="PS50835"/>
    </source>
</evidence>
<keyword evidence="11" id="KW-1185">Reference proteome</keyword>
<dbReference type="InterPro" id="IPR001627">
    <property type="entry name" value="Semap_dom"/>
</dbReference>
<dbReference type="SMART" id="SM00409">
    <property type="entry name" value="IG"/>
    <property type="match status" value="1"/>
</dbReference>
<dbReference type="PANTHER" id="PTHR11036:SF144">
    <property type="entry name" value="SEMAPHORIN-7A-LIKE"/>
    <property type="match status" value="1"/>
</dbReference>
<dbReference type="Gene3D" id="3.30.1680.10">
    <property type="entry name" value="ligand-binding face of the semaphorins, domain 2"/>
    <property type="match status" value="1"/>
</dbReference>
<dbReference type="STRING" id="409849.ENSPMGP00000000776"/>
<evidence type="ECO:0000256" key="2">
    <source>
        <dbReference type="ARBA" id="ARBA00009492"/>
    </source>
</evidence>
<feature type="region of interest" description="Disordered" evidence="7">
    <location>
        <begin position="1"/>
        <end position="79"/>
    </location>
</feature>
<dbReference type="GO" id="GO:0005615">
    <property type="term" value="C:extracellular space"/>
    <property type="evidence" value="ECO:0007669"/>
    <property type="project" value="TreeGrafter"/>
</dbReference>
<dbReference type="InterPro" id="IPR013783">
    <property type="entry name" value="Ig-like_fold"/>
</dbReference>
<reference evidence="10" key="2">
    <citation type="submission" date="2025-09" db="UniProtKB">
        <authorList>
            <consortium name="Ensembl"/>
        </authorList>
    </citation>
    <scope>IDENTIFICATION</scope>
</reference>
<dbReference type="InterPro" id="IPR003599">
    <property type="entry name" value="Ig_sub"/>
</dbReference>
<dbReference type="InterPro" id="IPR016201">
    <property type="entry name" value="PSI"/>
</dbReference>
<dbReference type="Proteomes" id="UP000261520">
    <property type="component" value="Unplaced"/>
</dbReference>
<dbReference type="Gene3D" id="2.130.10.10">
    <property type="entry name" value="YVTN repeat-like/Quinoprotein amine dehydrogenase"/>
    <property type="match status" value="1"/>
</dbReference>
<comment type="caution">
    <text evidence="6">Lacks conserved residue(s) required for the propagation of feature annotation.</text>
</comment>
<dbReference type="SUPFAM" id="SSF101912">
    <property type="entry name" value="Sema domain"/>
    <property type="match status" value="1"/>
</dbReference>
<evidence type="ECO:0000256" key="6">
    <source>
        <dbReference type="PROSITE-ProRule" id="PRU00352"/>
    </source>
</evidence>
<keyword evidence="4" id="KW-1015">Disulfide bond</keyword>
<evidence type="ECO:0000259" key="9">
    <source>
        <dbReference type="PROSITE" id="PS51004"/>
    </source>
</evidence>
<evidence type="ECO:0008006" key="12">
    <source>
        <dbReference type="Google" id="ProtNLM"/>
    </source>
</evidence>
<dbReference type="InterPro" id="IPR015943">
    <property type="entry name" value="WD40/YVTN_repeat-like_dom_sf"/>
</dbReference>
<dbReference type="SUPFAM" id="SSF48726">
    <property type="entry name" value="Immunoglobulin"/>
    <property type="match status" value="1"/>
</dbReference>
<evidence type="ECO:0000256" key="4">
    <source>
        <dbReference type="ARBA" id="ARBA00023157"/>
    </source>
</evidence>
<dbReference type="AlphaFoldDB" id="A0A3B3Z8Q8"/>
<dbReference type="GO" id="GO:0043931">
    <property type="term" value="P:ossification involved in bone maturation"/>
    <property type="evidence" value="ECO:0007669"/>
    <property type="project" value="TreeGrafter"/>
</dbReference>
<evidence type="ECO:0000256" key="1">
    <source>
        <dbReference type="ARBA" id="ARBA00004370"/>
    </source>
</evidence>
<comment type="similarity">
    <text evidence="2">Belongs to the semaphorin family.</text>
</comment>
<comment type="subcellular location">
    <subcellularLocation>
        <location evidence="1">Membrane</location>
    </subcellularLocation>
</comment>
<dbReference type="GO" id="GO:0001755">
    <property type="term" value="P:neural crest cell migration"/>
    <property type="evidence" value="ECO:0007669"/>
    <property type="project" value="TreeGrafter"/>
</dbReference>